<comment type="caution">
    <text evidence="2">The sequence shown here is derived from an EMBL/GenBank/DDBJ whole genome shotgun (WGS) entry which is preliminary data.</text>
</comment>
<sequence length="61" mass="6652">MTNEGWVVGGDAGRDRHATLMARAPAAWAARRRGGEETRRRTSAHTRDHTERSITHAAAAS</sequence>
<gene>
    <name evidence="2" type="ORF">EYF80_039071</name>
</gene>
<accession>A0A4Z2GBX8</accession>
<reference evidence="2 3" key="1">
    <citation type="submission" date="2019-03" db="EMBL/GenBank/DDBJ databases">
        <title>First draft genome of Liparis tanakae, snailfish: a comprehensive survey of snailfish specific genes.</title>
        <authorList>
            <person name="Kim W."/>
            <person name="Song I."/>
            <person name="Jeong J.-H."/>
            <person name="Kim D."/>
            <person name="Kim S."/>
            <person name="Ryu S."/>
            <person name="Song J.Y."/>
            <person name="Lee S.K."/>
        </authorList>
    </citation>
    <scope>NUCLEOTIDE SEQUENCE [LARGE SCALE GENOMIC DNA]</scope>
    <source>
        <tissue evidence="2">Muscle</tissue>
    </source>
</reference>
<dbReference type="AlphaFoldDB" id="A0A4Z2GBX8"/>
<keyword evidence="3" id="KW-1185">Reference proteome</keyword>
<evidence type="ECO:0000313" key="3">
    <source>
        <dbReference type="Proteomes" id="UP000314294"/>
    </source>
</evidence>
<name>A0A4Z2GBX8_9TELE</name>
<evidence type="ECO:0000313" key="2">
    <source>
        <dbReference type="EMBL" id="TNN50750.1"/>
    </source>
</evidence>
<proteinExistence type="predicted"/>
<feature type="compositionally biased region" description="Basic and acidic residues" evidence="1">
    <location>
        <begin position="33"/>
        <end position="54"/>
    </location>
</feature>
<protein>
    <submittedName>
        <fullName evidence="2">Uncharacterized protein</fullName>
    </submittedName>
</protein>
<dbReference type="Proteomes" id="UP000314294">
    <property type="component" value="Unassembled WGS sequence"/>
</dbReference>
<organism evidence="2 3">
    <name type="scientific">Liparis tanakae</name>
    <name type="common">Tanaka's snailfish</name>
    <dbReference type="NCBI Taxonomy" id="230148"/>
    <lineage>
        <taxon>Eukaryota</taxon>
        <taxon>Metazoa</taxon>
        <taxon>Chordata</taxon>
        <taxon>Craniata</taxon>
        <taxon>Vertebrata</taxon>
        <taxon>Euteleostomi</taxon>
        <taxon>Actinopterygii</taxon>
        <taxon>Neopterygii</taxon>
        <taxon>Teleostei</taxon>
        <taxon>Neoteleostei</taxon>
        <taxon>Acanthomorphata</taxon>
        <taxon>Eupercaria</taxon>
        <taxon>Perciformes</taxon>
        <taxon>Cottioidei</taxon>
        <taxon>Cottales</taxon>
        <taxon>Liparidae</taxon>
        <taxon>Liparis</taxon>
    </lineage>
</organism>
<evidence type="ECO:0000256" key="1">
    <source>
        <dbReference type="SAM" id="MobiDB-lite"/>
    </source>
</evidence>
<feature type="region of interest" description="Disordered" evidence="1">
    <location>
        <begin position="23"/>
        <end position="61"/>
    </location>
</feature>
<dbReference type="EMBL" id="SRLO01000607">
    <property type="protein sequence ID" value="TNN50750.1"/>
    <property type="molecule type" value="Genomic_DNA"/>
</dbReference>